<dbReference type="PROSITE" id="PS51257">
    <property type="entry name" value="PROKAR_LIPOPROTEIN"/>
    <property type="match status" value="1"/>
</dbReference>
<dbReference type="AlphaFoldDB" id="A0A3S0RYA1"/>
<accession>A0A3S0RYA1</accession>
<evidence type="ECO:0000313" key="2">
    <source>
        <dbReference type="Proteomes" id="UP000278081"/>
    </source>
</evidence>
<organism evidence="1 2">
    <name type="scientific">Rhizobium chutanense</name>
    <dbReference type="NCBI Taxonomy" id="2035448"/>
    <lineage>
        <taxon>Bacteria</taxon>
        <taxon>Pseudomonadati</taxon>
        <taxon>Pseudomonadota</taxon>
        <taxon>Alphaproteobacteria</taxon>
        <taxon>Hyphomicrobiales</taxon>
        <taxon>Rhizobiaceae</taxon>
        <taxon>Rhizobium/Agrobacterium group</taxon>
        <taxon>Rhizobium</taxon>
    </lineage>
</organism>
<evidence type="ECO:0000313" key="1">
    <source>
        <dbReference type="EMBL" id="RUL96303.1"/>
    </source>
</evidence>
<name>A0A3S0RYA1_9HYPH</name>
<dbReference type="EMBL" id="RJTJ01000055">
    <property type="protein sequence ID" value="RUL96303.1"/>
    <property type="molecule type" value="Genomic_DNA"/>
</dbReference>
<sequence>MHVNKPSGPGMPRIQKLANLGPVGVLSSCCTMRKDLMPPNFPRSFLAETTIQPLPLAAPAPAVRPVKRSGLPR</sequence>
<proteinExistence type="predicted"/>
<gene>
    <name evidence="1" type="ORF">EFR84_32860</name>
</gene>
<reference evidence="1 2" key="1">
    <citation type="submission" date="2018-11" db="EMBL/GenBank/DDBJ databases">
        <title>Rhizobium chutanense sp. nov., isolated from root nodules of Phaseolus vulgaris in China.</title>
        <authorList>
            <person name="Huo Y."/>
        </authorList>
    </citation>
    <scope>NUCLEOTIDE SEQUENCE [LARGE SCALE GENOMIC DNA]</scope>
    <source>
        <strain evidence="1 2">C16</strain>
    </source>
</reference>
<protein>
    <submittedName>
        <fullName evidence="1">Uncharacterized protein</fullName>
    </submittedName>
</protein>
<dbReference type="Proteomes" id="UP000278081">
    <property type="component" value="Unassembled WGS sequence"/>
</dbReference>
<comment type="caution">
    <text evidence="1">The sequence shown here is derived from an EMBL/GenBank/DDBJ whole genome shotgun (WGS) entry which is preliminary data.</text>
</comment>